<gene>
    <name evidence="3" type="ORF">GTP41_24950</name>
</gene>
<sequence>MRALACLLLAVAGLPALAATPTETMDAFQRALAEGKREQALALLSPKVQIFESGYVERSRDEYAAHHLDGDIDFLRKTQARLLRHAEQREGSTAIVMRETETTGSYQDAPVHAIGLETAVLEKHGDGWLIVHLHWSSRKVKAK</sequence>
<comment type="caution">
    <text evidence="3">The sequence shown here is derived from an EMBL/GenBank/DDBJ whole genome shotgun (WGS) entry which is preliminary data.</text>
</comment>
<dbReference type="RefSeq" id="WP_161028299.1">
    <property type="nucleotide sequence ID" value="NZ_WWCJ01000028.1"/>
</dbReference>
<dbReference type="Proteomes" id="UP000448575">
    <property type="component" value="Unassembled WGS sequence"/>
</dbReference>
<evidence type="ECO:0000313" key="4">
    <source>
        <dbReference type="Proteomes" id="UP000448575"/>
    </source>
</evidence>
<evidence type="ECO:0000313" key="3">
    <source>
        <dbReference type="EMBL" id="MYN05351.1"/>
    </source>
</evidence>
<feature type="signal peptide" evidence="1">
    <location>
        <begin position="1"/>
        <end position="18"/>
    </location>
</feature>
<dbReference type="InterPro" id="IPR032710">
    <property type="entry name" value="NTF2-like_dom_sf"/>
</dbReference>
<keyword evidence="4" id="KW-1185">Reference proteome</keyword>
<dbReference type="Gene3D" id="3.10.450.50">
    <property type="match status" value="1"/>
</dbReference>
<dbReference type="SUPFAM" id="SSF54427">
    <property type="entry name" value="NTF2-like"/>
    <property type="match status" value="1"/>
</dbReference>
<protein>
    <submittedName>
        <fullName evidence="3">DUF4440 domain-containing protein</fullName>
    </submittedName>
</protein>
<dbReference type="AlphaFoldDB" id="A0A6N9HNP5"/>
<proteinExistence type="predicted"/>
<keyword evidence="1" id="KW-0732">Signal</keyword>
<accession>A0A6N9HNP5</accession>
<dbReference type="Pfam" id="PF14534">
    <property type="entry name" value="DUF4440"/>
    <property type="match status" value="1"/>
</dbReference>
<organism evidence="3 4">
    <name type="scientific">Pseudoduganella guangdongensis</name>
    <dbReference type="NCBI Taxonomy" id="2692179"/>
    <lineage>
        <taxon>Bacteria</taxon>
        <taxon>Pseudomonadati</taxon>
        <taxon>Pseudomonadota</taxon>
        <taxon>Betaproteobacteria</taxon>
        <taxon>Burkholderiales</taxon>
        <taxon>Oxalobacteraceae</taxon>
        <taxon>Telluria group</taxon>
        <taxon>Pseudoduganella</taxon>
    </lineage>
</organism>
<reference evidence="3 4" key="1">
    <citation type="submission" date="2019-12" db="EMBL/GenBank/DDBJ databases">
        <title>Novel species isolated from a subtropical stream in China.</title>
        <authorList>
            <person name="Lu H."/>
        </authorList>
    </citation>
    <scope>NUCLEOTIDE SEQUENCE [LARGE SCALE GENOMIC DNA]</scope>
    <source>
        <strain evidence="3 4">DS3</strain>
    </source>
</reference>
<dbReference type="EMBL" id="WWCJ01000028">
    <property type="protein sequence ID" value="MYN05351.1"/>
    <property type="molecule type" value="Genomic_DNA"/>
</dbReference>
<dbReference type="InterPro" id="IPR027843">
    <property type="entry name" value="DUF4440"/>
</dbReference>
<evidence type="ECO:0000256" key="1">
    <source>
        <dbReference type="SAM" id="SignalP"/>
    </source>
</evidence>
<evidence type="ECO:0000259" key="2">
    <source>
        <dbReference type="Pfam" id="PF14534"/>
    </source>
</evidence>
<feature type="domain" description="DUF4440" evidence="2">
    <location>
        <begin position="26"/>
        <end position="130"/>
    </location>
</feature>
<name>A0A6N9HNP5_9BURK</name>
<feature type="chain" id="PRO_5027006653" evidence="1">
    <location>
        <begin position="19"/>
        <end position="143"/>
    </location>
</feature>